<organism evidence="3 4">
    <name type="scientific">Cohaesibacter marisflavi</name>
    <dbReference type="NCBI Taxonomy" id="655353"/>
    <lineage>
        <taxon>Bacteria</taxon>
        <taxon>Pseudomonadati</taxon>
        <taxon>Pseudomonadota</taxon>
        <taxon>Alphaproteobacteria</taxon>
        <taxon>Hyphomicrobiales</taxon>
        <taxon>Cohaesibacteraceae</taxon>
    </lineage>
</organism>
<evidence type="ECO:0000259" key="1">
    <source>
        <dbReference type="Pfam" id="PF08348"/>
    </source>
</evidence>
<dbReference type="InterPro" id="IPR039445">
    <property type="entry name" value="DauR-like_HTH"/>
</dbReference>
<dbReference type="RefSeq" id="WP_090067595.1">
    <property type="nucleotide sequence ID" value="NZ_FOVR01000001.1"/>
</dbReference>
<evidence type="ECO:0000313" key="3">
    <source>
        <dbReference type="EMBL" id="SFN46969.1"/>
    </source>
</evidence>
<dbReference type="PANTHER" id="PTHR35568:SF1">
    <property type="entry name" value="TRANSCRIPTIONAL REGULATOR DAUR"/>
    <property type="match status" value="1"/>
</dbReference>
<dbReference type="InterPro" id="IPR013559">
    <property type="entry name" value="YheO"/>
</dbReference>
<dbReference type="Pfam" id="PF08348">
    <property type="entry name" value="PAS_6"/>
    <property type="match status" value="1"/>
</dbReference>
<evidence type="ECO:0000313" key="4">
    <source>
        <dbReference type="Proteomes" id="UP000199236"/>
    </source>
</evidence>
<keyword evidence="4" id="KW-1185">Reference proteome</keyword>
<reference evidence="3 4" key="1">
    <citation type="submission" date="2016-10" db="EMBL/GenBank/DDBJ databases">
        <authorList>
            <person name="de Groot N.N."/>
        </authorList>
    </citation>
    <scope>NUCLEOTIDE SEQUENCE [LARGE SCALE GENOMIC DNA]</scope>
    <source>
        <strain evidence="3 4">CGMCC 1.9157</strain>
    </source>
</reference>
<feature type="domain" description="YheO-like" evidence="1">
    <location>
        <begin position="6"/>
        <end position="111"/>
    </location>
</feature>
<proteinExistence type="predicted"/>
<feature type="domain" description="Transcriptional regulator DauR-like HTH" evidence="2">
    <location>
        <begin position="138"/>
        <end position="198"/>
    </location>
</feature>
<dbReference type="PANTHER" id="PTHR35568">
    <property type="entry name" value="TRANSCRIPTIONAL REGULATOR DAUR"/>
    <property type="match status" value="1"/>
</dbReference>
<dbReference type="OrthoDB" id="9796595at2"/>
<keyword evidence="3" id="KW-0238">DNA-binding</keyword>
<dbReference type="EMBL" id="FOVR01000001">
    <property type="protein sequence ID" value="SFN46969.1"/>
    <property type="molecule type" value="Genomic_DNA"/>
</dbReference>
<dbReference type="InterPro" id="IPR039446">
    <property type="entry name" value="DauR-like"/>
</dbReference>
<evidence type="ECO:0000259" key="2">
    <source>
        <dbReference type="Pfam" id="PF13309"/>
    </source>
</evidence>
<protein>
    <submittedName>
        <fullName evidence="3">Predicted transcriptional regulator YheO, contains PAS and DNA-binding HTH domains</fullName>
    </submittedName>
</protein>
<dbReference type="Proteomes" id="UP000199236">
    <property type="component" value="Unassembled WGS sequence"/>
</dbReference>
<gene>
    <name evidence="3" type="ORF">SAMN04488056_1015</name>
</gene>
<name>A0A1I4ZAH4_9HYPH</name>
<dbReference type="AlphaFoldDB" id="A0A1I4ZAH4"/>
<dbReference type="STRING" id="655353.SAMN04488056_1015"/>
<accession>A0A1I4ZAH4</accession>
<dbReference type="GO" id="GO:0003677">
    <property type="term" value="F:DNA binding"/>
    <property type="evidence" value="ECO:0007669"/>
    <property type="project" value="UniProtKB-KW"/>
</dbReference>
<sequence>MLQLSLLAPICRSFVRLLPGQVEVVLHDLTANRIALIENSFSPRQAGDESLSDIADFQSELRDDDTIGPYTKSNSDGTRLRSVSALLRNDEGHPVALLCINMRVDALEMARDVLAAFTQTEPAPTSDLLRNDWREVANAIISATLTELKLSFNQLKKQDRDLIVERLIGADIFSARGAVDYVAEALGVSRTTLYSHIKKNKLPLD</sequence>
<dbReference type="Pfam" id="PF13309">
    <property type="entry name" value="HTH_22"/>
    <property type="match status" value="1"/>
</dbReference>